<dbReference type="EMBL" id="CP003179">
    <property type="protein sequence ID" value="AEW05936.1"/>
    <property type="molecule type" value="Genomic_DNA"/>
</dbReference>
<evidence type="ECO:0000313" key="6">
    <source>
        <dbReference type="EMBL" id="AEW05936.1"/>
    </source>
</evidence>
<comment type="pathway">
    <text evidence="4">Amino-acid biosynthesis.</text>
</comment>
<evidence type="ECO:0000256" key="1">
    <source>
        <dbReference type="ARBA" id="ARBA00009667"/>
    </source>
</evidence>
<keyword evidence="6" id="KW-0413">Isomerase</keyword>
<dbReference type="STRING" id="679936.Sulac_2473"/>
<dbReference type="InterPro" id="IPR006062">
    <property type="entry name" value="His_biosynth"/>
</dbReference>
<name>G8TW09_SULAD</name>
<dbReference type="SUPFAM" id="SSF51366">
    <property type="entry name" value="Ribulose-phoshate binding barrel"/>
    <property type="match status" value="1"/>
</dbReference>
<proteinExistence type="inferred from homology"/>
<keyword evidence="2 5" id="KW-0028">Amino-acid biosynthesis</keyword>
<dbReference type="GO" id="GO:0003949">
    <property type="term" value="F:1-(5-phosphoribosyl)-5-[(5-phosphoribosylamino)methylideneamino]imidazole-4-carboxamide isomerase activity"/>
    <property type="evidence" value="ECO:0007669"/>
    <property type="project" value="UniProtKB-EC"/>
</dbReference>
<dbReference type="InterPro" id="IPR011060">
    <property type="entry name" value="RibuloseP-bd_barrel"/>
</dbReference>
<dbReference type="PATRIC" id="fig|679936.5.peg.2560"/>
<accession>G8TW09</accession>
<keyword evidence="3 5" id="KW-0368">Histidine biosynthesis</keyword>
<keyword evidence="7" id="KW-1185">Reference proteome</keyword>
<dbReference type="EC" id="5.3.1.16" evidence="6"/>
<evidence type="ECO:0000256" key="4">
    <source>
        <dbReference type="ARBA" id="ARBA00029440"/>
    </source>
</evidence>
<dbReference type="HOGENOM" id="CLU_1214279_0_0_9"/>
<dbReference type="Proteomes" id="UP000005439">
    <property type="component" value="Chromosome"/>
</dbReference>
<comment type="similarity">
    <text evidence="1 5">Belongs to the HisA/HisF family.</text>
</comment>
<sequence length="228" mass="24783">MAGFEIVPAVPVAYGRVVGDVGGIGRNPLAVAWHWMAAGARRVHFEELSAPDTGRGPATLPALVLGCRQGPARIQVGGGIRESRVARLLRAQGADTLVLHRSLTDPDLLDEMLAAVRPEKVMVAVNLEELDDRKILAGLSRAWAQGVRRVLLVGPWMAPTVFPYQEAAINRFLDEHWEVWAAGHLQHQKTIARLKELGVSGVMIGQALYQGRLSFKDLMALREPPAAS</sequence>
<dbReference type="Pfam" id="PF00977">
    <property type="entry name" value="His_biosynth"/>
    <property type="match status" value="1"/>
</dbReference>
<dbReference type="InterPro" id="IPR013785">
    <property type="entry name" value="Aldolase_TIM"/>
</dbReference>
<evidence type="ECO:0000256" key="5">
    <source>
        <dbReference type="RuleBase" id="RU003657"/>
    </source>
</evidence>
<reference evidence="7" key="1">
    <citation type="submission" date="2011-12" db="EMBL/GenBank/DDBJ databases">
        <title>The complete genome of chromosome of Sulfobacillus acidophilus DSM 10332.</title>
        <authorList>
            <person name="Lucas S."/>
            <person name="Han J."/>
            <person name="Lapidus A."/>
            <person name="Bruce D."/>
            <person name="Goodwin L."/>
            <person name="Pitluck S."/>
            <person name="Peters L."/>
            <person name="Kyrpides N."/>
            <person name="Mavromatis K."/>
            <person name="Ivanova N."/>
            <person name="Mikhailova N."/>
            <person name="Chertkov O."/>
            <person name="Saunders E."/>
            <person name="Detter J.C."/>
            <person name="Tapia R."/>
            <person name="Han C."/>
            <person name="Land M."/>
            <person name="Hauser L."/>
            <person name="Markowitz V."/>
            <person name="Cheng J.-F."/>
            <person name="Hugenholtz P."/>
            <person name="Woyke T."/>
            <person name="Wu D."/>
            <person name="Pukall R."/>
            <person name="Gehrich-Schroeter G."/>
            <person name="Schneider S."/>
            <person name="Klenk H.-P."/>
            <person name="Eisen J.A."/>
        </authorList>
    </citation>
    <scope>NUCLEOTIDE SEQUENCE [LARGE SCALE GENOMIC DNA]</scope>
    <source>
        <strain evidence="7">ATCC 700253 / DSM 10332 / NAL</strain>
    </source>
</reference>
<evidence type="ECO:0000256" key="2">
    <source>
        <dbReference type="ARBA" id="ARBA00022605"/>
    </source>
</evidence>
<evidence type="ECO:0000313" key="7">
    <source>
        <dbReference type="Proteomes" id="UP000005439"/>
    </source>
</evidence>
<dbReference type="Gene3D" id="3.20.20.70">
    <property type="entry name" value="Aldolase class I"/>
    <property type="match status" value="1"/>
</dbReference>
<evidence type="ECO:0000256" key="3">
    <source>
        <dbReference type="ARBA" id="ARBA00023102"/>
    </source>
</evidence>
<organism evidence="6 7">
    <name type="scientific">Sulfobacillus acidophilus (strain ATCC 700253 / DSM 10332 / NAL)</name>
    <dbReference type="NCBI Taxonomy" id="679936"/>
    <lineage>
        <taxon>Bacteria</taxon>
        <taxon>Bacillati</taxon>
        <taxon>Bacillota</taxon>
        <taxon>Clostridia</taxon>
        <taxon>Eubacteriales</taxon>
        <taxon>Clostridiales Family XVII. Incertae Sedis</taxon>
        <taxon>Sulfobacillus</taxon>
    </lineage>
</organism>
<dbReference type="AlphaFoldDB" id="G8TW09"/>
<dbReference type="KEGG" id="sap:Sulac_2473"/>
<gene>
    <name evidence="6" type="ordered locus">Sulac_2473</name>
</gene>
<protein>
    <submittedName>
        <fullName evidence="6">1-(5-phosphoribosyl)-5-((5-phosphoribosylamino)methylideneamino) imidazole-4-carboxamide isomerase</fullName>
        <ecNumber evidence="6">5.3.1.16</ecNumber>
    </submittedName>
</protein>
<dbReference type="GO" id="GO:0000105">
    <property type="term" value="P:L-histidine biosynthetic process"/>
    <property type="evidence" value="ECO:0007669"/>
    <property type="project" value="UniProtKB-KW"/>
</dbReference>
<reference evidence="6 7" key="2">
    <citation type="journal article" date="2012" name="Stand. Genomic Sci.">
        <title>Complete genome sequence of the moderately thermophilic mineral-sulfide-oxidizing firmicute Sulfobacillus acidophilus type strain (NAL(T)).</title>
        <authorList>
            <person name="Anderson I."/>
            <person name="Chertkov O."/>
            <person name="Chen A."/>
            <person name="Saunders E."/>
            <person name="Lapidus A."/>
            <person name="Nolan M."/>
            <person name="Lucas S."/>
            <person name="Hammon N."/>
            <person name="Deshpande S."/>
            <person name="Cheng J.F."/>
            <person name="Han C."/>
            <person name="Tapia R."/>
            <person name="Goodwin L.A."/>
            <person name="Pitluck S."/>
            <person name="Liolios K."/>
            <person name="Pagani I."/>
            <person name="Ivanova N."/>
            <person name="Mikhailova N."/>
            <person name="Pati A."/>
            <person name="Palaniappan K."/>
            <person name="Land M."/>
            <person name="Pan C."/>
            <person name="Rohde M."/>
            <person name="Pukall R."/>
            <person name="Goker M."/>
            <person name="Detter J.C."/>
            <person name="Woyke T."/>
            <person name="Bristow J."/>
            <person name="Eisen J.A."/>
            <person name="Markowitz V."/>
            <person name="Hugenholtz P."/>
            <person name="Kyrpides N.C."/>
            <person name="Klenk H.P."/>
            <person name="Mavromatis K."/>
        </authorList>
    </citation>
    <scope>NUCLEOTIDE SEQUENCE [LARGE SCALE GENOMIC DNA]</scope>
    <source>
        <strain evidence="7">ATCC 700253 / DSM 10332 / NAL</strain>
    </source>
</reference>